<dbReference type="Pfam" id="PF13349">
    <property type="entry name" value="DUF4097"/>
    <property type="match status" value="1"/>
</dbReference>
<evidence type="ECO:0000313" key="3">
    <source>
        <dbReference type="Proteomes" id="UP001596044"/>
    </source>
</evidence>
<organism evidence="2 3">
    <name type="scientific">Paenibacillus aestuarii</name>
    <dbReference type="NCBI Taxonomy" id="516965"/>
    <lineage>
        <taxon>Bacteria</taxon>
        <taxon>Bacillati</taxon>
        <taxon>Bacillota</taxon>
        <taxon>Bacilli</taxon>
        <taxon>Bacillales</taxon>
        <taxon>Paenibacillaceae</taxon>
        <taxon>Paenibacillus</taxon>
    </lineage>
</organism>
<dbReference type="RefSeq" id="WP_270884588.1">
    <property type="nucleotide sequence ID" value="NZ_JAQFVF010000072.1"/>
</dbReference>
<feature type="domain" description="DUF4097" evidence="1">
    <location>
        <begin position="50"/>
        <end position="310"/>
    </location>
</feature>
<reference evidence="3" key="1">
    <citation type="journal article" date="2019" name="Int. J. Syst. Evol. Microbiol.">
        <title>The Global Catalogue of Microorganisms (GCM) 10K type strain sequencing project: providing services to taxonomists for standard genome sequencing and annotation.</title>
        <authorList>
            <consortium name="The Broad Institute Genomics Platform"/>
            <consortium name="The Broad Institute Genome Sequencing Center for Infectious Disease"/>
            <person name="Wu L."/>
            <person name="Ma J."/>
        </authorList>
    </citation>
    <scope>NUCLEOTIDE SEQUENCE [LARGE SCALE GENOMIC DNA]</scope>
    <source>
        <strain evidence="3">KACC 11904</strain>
    </source>
</reference>
<proteinExistence type="predicted"/>
<gene>
    <name evidence="2" type="ORF">ACFPOG_10805</name>
</gene>
<dbReference type="Proteomes" id="UP001596044">
    <property type="component" value="Unassembled WGS sequence"/>
</dbReference>
<evidence type="ECO:0000313" key="2">
    <source>
        <dbReference type="EMBL" id="MFC5448754.1"/>
    </source>
</evidence>
<protein>
    <submittedName>
        <fullName evidence="2">DUF4097 domain-containing protein</fullName>
    </submittedName>
</protein>
<evidence type="ECO:0000259" key="1">
    <source>
        <dbReference type="Pfam" id="PF13349"/>
    </source>
</evidence>
<name>A0ABW0K613_9BACL</name>
<keyword evidence="3" id="KW-1185">Reference proteome</keyword>
<accession>A0ABW0K613</accession>
<dbReference type="EMBL" id="JBHSMJ010000011">
    <property type="protein sequence ID" value="MFC5448754.1"/>
    <property type="molecule type" value="Genomic_DNA"/>
</dbReference>
<sequence length="313" mass="33264">MNGGMKFFLVLGFACLAVGLIGSAISFRDTDWTASTTNIDVEKKIAAANIDTLSINSGRAGITFIPGDSDEIKVHLVGAATTSLAENCTVEAETVGTNGWKVNVCQDKKTHFSFNLEELKNLISNHGNRLRTEVTLPNKLYKAITLTTDTGPIDLKEVKAETLTANADTGSITINRYEGKQLNLQTDTGRIEVKDGQGNVRLTTDTGSIEANLHNMGDDVAMQADTGSIQATLQDIGNNVTLTTDTGSVELHLTPPPSSASFDLSTDTGRVFLDIPGVNAQHTDPHQAKATIGDGSNKVTVRTDTGSIRVSSK</sequence>
<dbReference type="InterPro" id="IPR025164">
    <property type="entry name" value="Toastrack_DUF4097"/>
</dbReference>
<comment type="caution">
    <text evidence="2">The sequence shown here is derived from an EMBL/GenBank/DDBJ whole genome shotgun (WGS) entry which is preliminary data.</text>
</comment>